<reference evidence="1" key="1">
    <citation type="submission" date="2020-08" db="EMBL/GenBank/DDBJ databases">
        <title>Multicomponent nature underlies the extraordinary mechanical properties of spider dragline silk.</title>
        <authorList>
            <person name="Kono N."/>
            <person name="Nakamura H."/>
            <person name="Mori M."/>
            <person name="Yoshida Y."/>
            <person name="Ohtoshi R."/>
            <person name="Malay A.D."/>
            <person name="Moran D.A.P."/>
            <person name="Tomita M."/>
            <person name="Numata K."/>
            <person name="Arakawa K."/>
        </authorList>
    </citation>
    <scope>NUCLEOTIDE SEQUENCE</scope>
</reference>
<accession>A0A8X7C983</accession>
<evidence type="ECO:0000313" key="1">
    <source>
        <dbReference type="EMBL" id="GFY57992.1"/>
    </source>
</evidence>
<organism evidence="1 2">
    <name type="scientific">Trichonephila inaurata madagascariensis</name>
    <dbReference type="NCBI Taxonomy" id="2747483"/>
    <lineage>
        <taxon>Eukaryota</taxon>
        <taxon>Metazoa</taxon>
        <taxon>Ecdysozoa</taxon>
        <taxon>Arthropoda</taxon>
        <taxon>Chelicerata</taxon>
        <taxon>Arachnida</taxon>
        <taxon>Araneae</taxon>
        <taxon>Araneomorphae</taxon>
        <taxon>Entelegynae</taxon>
        <taxon>Araneoidea</taxon>
        <taxon>Nephilidae</taxon>
        <taxon>Trichonephila</taxon>
        <taxon>Trichonephila inaurata</taxon>
    </lineage>
</organism>
<gene>
    <name evidence="1" type="ORF">TNIN_460131</name>
</gene>
<protein>
    <submittedName>
        <fullName evidence="1">Uncharacterized protein</fullName>
    </submittedName>
</protein>
<dbReference type="EMBL" id="BMAV01011840">
    <property type="protein sequence ID" value="GFY57992.1"/>
    <property type="molecule type" value="Genomic_DNA"/>
</dbReference>
<dbReference type="Proteomes" id="UP000886998">
    <property type="component" value="Unassembled WGS sequence"/>
</dbReference>
<proteinExistence type="predicted"/>
<name>A0A8X7C983_9ARAC</name>
<sequence>MRGVHDLSRAAQCAYRGRNNQVLYKWFRRQSCPVAWRNSGWHSSKTYGRRVVEVFVSTGFYRSFNIFNEKEKDTEGEKLSA</sequence>
<keyword evidence="2" id="KW-1185">Reference proteome</keyword>
<comment type="caution">
    <text evidence="1">The sequence shown here is derived from an EMBL/GenBank/DDBJ whole genome shotgun (WGS) entry which is preliminary data.</text>
</comment>
<dbReference type="AlphaFoldDB" id="A0A8X7C983"/>
<evidence type="ECO:0000313" key="2">
    <source>
        <dbReference type="Proteomes" id="UP000886998"/>
    </source>
</evidence>